<dbReference type="Gene3D" id="3.10.180.10">
    <property type="entry name" value="2,3-Dihydroxybiphenyl 1,2-Dioxygenase, domain 1"/>
    <property type="match status" value="1"/>
</dbReference>
<evidence type="ECO:0000256" key="1">
    <source>
        <dbReference type="SAM" id="MobiDB-lite"/>
    </source>
</evidence>
<accession>A0A510V075</accession>
<gene>
    <name evidence="2" type="ORF">CPE01_24830</name>
</gene>
<dbReference type="Proteomes" id="UP000321386">
    <property type="component" value="Unassembled WGS sequence"/>
</dbReference>
<sequence>MVRVSVLRCTLGAMEISFVAGFGPITRDAGARAFWSAGGLGIPLDEPAPGYLTNDSLDGVKAFALWPLDQAAESTFGTSQWPDSRPVPQAWVEFDVASHEAVAEAAAELVGLGHELLREAHLEPWGQTTARLQSPEGLLVGISHTPWMHKASADDADDETGDDSAEAALSPGQTS</sequence>
<protein>
    <submittedName>
        <fullName evidence="2">Glyoxalase</fullName>
    </submittedName>
</protein>
<dbReference type="SUPFAM" id="SSF54593">
    <property type="entry name" value="Glyoxalase/Bleomycin resistance protein/Dihydroxybiphenyl dioxygenase"/>
    <property type="match status" value="1"/>
</dbReference>
<reference evidence="2 3" key="1">
    <citation type="submission" date="2019-07" db="EMBL/GenBank/DDBJ databases">
        <title>Whole genome shotgun sequence of Cellulomonas persica NBRC 101101.</title>
        <authorList>
            <person name="Hosoyama A."/>
            <person name="Uohara A."/>
            <person name="Ohji S."/>
            <person name="Ichikawa N."/>
        </authorList>
    </citation>
    <scope>NUCLEOTIDE SEQUENCE [LARGE SCALE GENOMIC DNA]</scope>
    <source>
        <strain evidence="2 3">NBRC 101101</strain>
    </source>
</reference>
<evidence type="ECO:0000313" key="2">
    <source>
        <dbReference type="EMBL" id="GEK18750.1"/>
    </source>
</evidence>
<proteinExistence type="predicted"/>
<keyword evidence="3" id="KW-1185">Reference proteome</keyword>
<evidence type="ECO:0000313" key="3">
    <source>
        <dbReference type="Proteomes" id="UP000321386"/>
    </source>
</evidence>
<dbReference type="AlphaFoldDB" id="A0A510V075"/>
<organism evidence="2 3">
    <name type="scientific">Cellulomonas persica</name>
    <dbReference type="NCBI Taxonomy" id="76861"/>
    <lineage>
        <taxon>Bacteria</taxon>
        <taxon>Bacillati</taxon>
        <taxon>Actinomycetota</taxon>
        <taxon>Actinomycetes</taxon>
        <taxon>Micrococcales</taxon>
        <taxon>Cellulomonadaceae</taxon>
        <taxon>Cellulomonas</taxon>
    </lineage>
</organism>
<comment type="caution">
    <text evidence="2">The sequence shown here is derived from an EMBL/GenBank/DDBJ whole genome shotgun (WGS) entry which is preliminary data.</text>
</comment>
<name>A0A510V075_9CELL</name>
<dbReference type="EMBL" id="BJUA01000012">
    <property type="protein sequence ID" value="GEK18750.1"/>
    <property type="molecule type" value="Genomic_DNA"/>
</dbReference>
<feature type="region of interest" description="Disordered" evidence="1">
    <location>
        <begin position="150"/>
        <end position="175"/>
    </location>
</feature>
<dbReference type="InterPro" id="IPR029068">
    <property type="entry name" value="Glyas_Bleomycin-R_OHBP_Dase"/>
</dbReference>
<feature type="compositionally biased region" description="Acidic residues" evidence="1">
    <location>
        <begin position="154"/>
        <end position="165"/>
    </location>
</feature>